<feature type="domain" description="PPE family C-terminal" evidence="3">
    <location>
        <begin position="346"/>
        <end position="426"/>
    </location>
</feature>
<dbReference type="PANTHER" id="PTHR46766:SF1">
    <property type="entry name" value="GLUTAMINE-RICH PROTEIN 2"/>
    <property type="match status" value="1"/>
</dbReference>
<sequence>MRLPRPPTRPPSARRPTVMDFAQLPPEINSALMYSGPGSGPMLTAAAAWDALAAELQSTASSYDALVTALTDGPWQGPSAASMAAAAMPQVAWLRSTAAQAEQAGTQAVAAATAYEAAFMATVPPAEVAANRALMMALLATNFLGQNTAAIAATEAQYGEMWAQDAAAMYGYAGASAQATTLTPFSPALPTVNLAGVVAQANAVAQAVSTSAPAQGMAEITKSLSQMAGLTNEPPWLKNPLGALGLGVNTWNSNGDGIVVGGALGDVLEGLTGSQTLDASSAIDGFSRMVSPTRLFVTVFKDVEGLAQAMLPKAAASAAKAAEGAAQAAAGALPAALPSGLGGIAGAVGKAASVGGLAVPASWANTVGAANPIVTISNLGAAAAAEPAASAFGGMPVMPGSGVGRGMAAHFAAPRYGFKPTVVPQPPAGG</sequence>
<dbReference type="Pfam" id="PF00823">
    <property type="entry name" value="PPE"/>
    <property type="match status" value="1"/>
</dbReference>
<dbReference type="SUPFAM" id="SSF140459">
    <property type="entry name" value="PE/PPE dimer-like"/>
    <property type="match status" value="1"/>
</dbReference>
<dbReference type="InterPro" id="IPR038332">
    <property type="entry name" value="PPE_sf"/>
</dbReference>
<dbReference type="PANTHER" id="PTHR46766">
    <property type="entry name" value="GLUTAMINE-RICH PROTEIN 2"/>
    <property type="match status" value="1"/>
</dbReference>
<evidence type="ECO:0000256" key="1">
    <source>
        <dbReference type="ARBA" id="ARBA00010652"/>
    </source>
</evidence>
<keyword evidence="5" id="KW-1185">Reference proteome</keyword>
<name>A0A1X1VTJ5_MYCGS</name>
<evidence type="ECO:0000259" key="3">
    <source>
        <dbReference type="Pfam" id="PF12484"/>
    </source>
</evidence>
<evidence type="ECO:0008006" key="6">
    <source>
        <dbReference type="Google" id="ProtNLM"/>
    </source>
</evidence>
<protein>
    <recommendedName>
        <fullName evidence="6">PPE family protein</fullName>
    </recommendedName>
</protein>
<gene>
    <name evidence="4" type="ORF">AWC07_03870</name>
</gene>
<dbReference type="EMBL" id="LQOX01000079">
    <property type="protein sequence ID" value="ORV72400.1"/>
    <property type="molecule type" value="Genomic_DNA"/>
</dbReference>
<comment type="similarity">
    <text evidence="1">Belongs to the mycobacterial PPE family.</text>
</comment>
<dbReference type="AlphaFoldDB" id="A0A1X1VTJ5"/>
<accession>A0A1X1VTJ5</accession>
<feature type="domain" description="PPE" evidence="2">
    <location>
        <begin position="20"/>
        <end position="183"/>
    </location>
</feature>
<comment type="caution">
    <text evidence="4">The sequence shown here is derived from an EMBL/GenBank/DDBJ whole genome shotgun (WGS) entry which is preliminary data.</text>
</comment>
<proteinExistence type="inferred from homology"/>
<dbReference type="STRING" id="1777.AWC07_03870"/>
<dbReference type="GO" id="GO:0052572">
    <property type="term" value="P:response to host immune response"/>
    <property type="evidence" value="ECO:0007669"/>
    <property type="project" value="TreeGrafter"/>
</dbReference>
<dbReference type="Pfam" id="PF12484">
    <property type="entry name" value="PPE-SVP"/>
    <property type="match status" value="1"/>
</dbReference>
<evidence type="ECO:0000313" key="4">
    <source>
        <dbReference type="EMBL" id="ORV72400.1"/>
    </source>
</evidence>
<dbReference type="InterPro" id="IPR000030">
    <property type="entry name" value="PPE_dom"/>
</dbReference>
<reference evidence="4 5" key="1">
    <citation type="submission" date="2016-01" db="EMBL/GenBank/DDBJ databases">
        <title>The new phylogeny of the genus Mycobacterium.</title>
        <authorList>
            <person name="Tarcisio F."/>
            <person name="Conor M."/>
            <person name="Antonella G."/>
            <person name="Elisabetta G."/>
            <person name="Giulia F.S."/>
            <person name="Sara T."/>
            <person name="Anna F."/>
            <person name="Clotilde B."/>
            <person name="Roberto B."/>
            <person name="Veronica D.S."/>
            <person name="Fabio R."/>
            <person name="Monica P."/>
            <person name="Olivier J."/>
            <person name="Enrico T."/>
            <person name="Nicola S."/>
        </authorList>
    </citation>
    <scope>NUCLEOTIDE SEQUENCE [LARGE SCALE GENOMIC DNA]</scope>
    <source>
        <strain evidence="4 5">DSM 43505</strain>
    </source>
</reference>
<dbReference type="Proteomes" id="UP000193738">
    <property type="component" value="Unassembled WGS sequence"/>
</dbReference>
<dbReference type="InterPro" id="IPR022171">
    <property type="entry name" value="PPE_C"/>
</dbReference>
<dbReference type="Gene3D" id="1.20.1260.20">
    <property type="entry name" value="PPE superfamily"/>
    <property type="match status" value="1"/>
</dbReference>
<evidence type="ECO:0000259" key="2">
    <source>
        <dbReference type="Pfam" id="PF00823"/>
    </source>
</evidence>
<evidence type="ECO:0000313" key="5">
    <source>
        <dbReference type="Proteomes" id="UP000193738"/>
    </source>
</evidence>
<organism evidence="4 5">
    <name type="scientific">Mycobacterium gastri</name>
    <dbReference type="NCBI Taxonomy" id="1777"/>
    <lineage>
        <taxon>Bacteria</taxon>
        <taxon>Bacillati</taxon>
        <taxon>Actinomycetota</taxon>
        <taxon>Actinomycetes</taxon>
        <taxon>Mycobacteriales</taxon>
        <taxon>Mycobacteriaceae</taxon>
        <taxon>Mycobacterium</taxon>
    </lineage>
</organism>
<dbReference type="FunFam" id="1.20.1260.20:FF:000001">
    <property type="entry name" value="PPE family protein PPE41"/>
    <property type="match status" value="1"/>
</dbReference>